<reference evidence="7 8" key="1">
    <citation type="submission" date="2024-02" db="EMBL/GenBank/DDBJ databases">
        <title>De novo assembly and annotation of 12 fungi associated with fruit tree decline syndrome in Ontario, Canada.</title>
        <authorList>
            <person name="Sulman M."/>
            <person name="Ellouze W."/>
            <person name="Ilyukhin E."/>
        </authorList>
    </citation>
    <scope>NUCLEOTIDE SEQUENCE [LARGE SCALE GENOMIC DNA]</scope>
    <source>
        <strain evidence="7 8">FDS-637</strain>
    </source>
</reference>
<evidence type="ECO:0000259" key="6">
    <source>
        <dbReference type="Pfam" id="PF01494"/>
    </source>
</evidence>
<evidence type="ECO:0000256" key="3">
    <source>
        <dbReference type="ARBA" id="ARBA00022827"/>
    </source>
</evidence>
<organism evidence="7 8">
    <name type="scientific">Diplodia seriata</name>
    <dbReference type="NCBI Taxonomy" id="420778"/>
    <lineage>
        <taxon>Eukaryota</taxon>
        <taxon>Fungi</taxon>
        <taxon>Dikarya</taxon>
        <taxon>Ascomycota</taxon>
        <taxon>Pezizomycotina</taxon>
        <taxon>Dothideomycetes</taxon>
        <taxon>Dothideomycetes incertae sedis</taxon>
        <taxon>Botryosphaeriales</taxon>
        <taxon>Botryosphaeriaceae</taxon>
        <taxon>Diplodia</taxon>
    </lineage>
</organism>
<evidence type="ECO:0000256" key="4">
    <source>
        <dbReference type="ARBA" id="ARBA00023002"/>
    </source>
</evidence>
<protein>
    <recommendedName>
        <fullName evidence="6">FAD-binding domain-containing protein</fullName>
    </recommendedName>
</protein>
<gene>
    <name evidence="7" type="ORF">SLS55_005946</name>
</gene>
<keyword evidence="5" id="KW-1133">Transmembrane helix</keyword>
<comment type="caution">
    <text evidence="7">The sequence shown here is derived from an EMBL/GenBank/DDBJ whole genome shotgun (WGS) entry which is preliminary data.</text>
</comment>
<keyword evidence="4" id="KW-0560">Oxidoreductase</keyword>
<dbReference type="SUPFAM" id="SSF51905">
    <property type="entry name" value="FAD/NAD(P)-binding domain"/>
    <property type="match status" value="1"/>
</dbReference>
<name>A0ABR3CCS1_9PEZI</name>
<evidence type="ECO:0000313" key="7">
    <source>
        <dbReference type="EMBL" id="KAL0258453.1"/>
    </source>
</evidence>
<dbReference type="Proteomes" id="UP001430584">
    <property type="component" value="Unassembled WGS sequence"/>
</dbReference>
<dbReference type="InterPro" id="IPR050562">
    <property type="entry name" value="FAD_mOase_fung"/>
</dbReference>
<comment type="similarity">
    <text evidence="1">Belongs to the paxM FAD-dependent monooxygenase family.</text>
</comment>
<keyword evidence="5" id="KW-0812">Transmembrane</keyword>
<feature type="domain" description="FAD-binding" evidence="6">
    <location>
        <begin position="7"/>
        <end position="383"/>
    </location>
</feature>
<dbReference type="PANTHER" id="PTHR47356">
    <property type="entry name" value="FAD-DEPENDENT MONOOXYGENASE ASQG-RELATED"/>
    <property type="match status" value="1"/>
</dbReference>
<keyword evidence="3" id="KW-0274">FAD</keyword>
<dbReference type="PRINTS" id="PR00420">
    <property type="entry name" value="RNGMNOXGNASE"/>
</dbReference>
<dbReference type="InterPro" id="IPR036188">
    <property type="entry name" value="FAD/NAD-bd_sf"/>
</dbReference>
<dbReference type="InterPro" id="IPR002938">
    <property type="entry name" value="FAD-bd"/>
</dbReference>
<dbReference type="EMBL" id="JAJVCZ030000006">
    <property type="protein sequence ID" value="KAL0258453.1"/>
    <property type="molecule type" value="Genomic_DNA"/>
</dbReference>
<evidence type="ECO:0000313" key="8">
    <source>
        <dbReference type="Proteomes" id="UP001430584"/>
    </source>
</evidence>
<accession>A0ABR3CCS1</accession>
<dbReference type="Gene3D" id="3.50.50.60">
    <property type="entry name" value="FAD/NAD(P)-binding domain"/>
    <property type="match status" value="1"/>
</dbReference>
<evidence type="ECO:0000256" key="1">
    <source>
        <dbReference type="ARBA" id="ARBA00007992"/>
    </source>
</evidence>
<keyword evidence="5" id="KW-0472">Membrane</keyword>
<keyword evidence="2" id="KW-0285">Flavoprotein</keyword>
<dbReference type="GeneID" id="92010031"/>
<keyword evidence="8" id="KW-1185">Reference proteome</keyword>
<evidence type="ECO:0000256" key="2">
    <source>
        <dbReference type="ARBA" id="ARBA00022630"/>
    </source>
</evidence>
<dbReference type="RefSeq" id="XP_066631482.1">
    <property type="nucleotide sequence ID" value="XM_066777387.1"/>
</dbReference>
<sequence length="455" mass="49517">MSSESEVCVAIIGGGVAGLTLANILEQSSISYILWESQDQIAPPAGASIGLMPNGLRILDQIGVIDDVEEYKIPHDRWEHRDADGTLYHTVDAMRHFDEVLGYNGIFMERQRLLEILHNNIRDKSRIHTNKRVTSVENFPSHALVTATDGTQIRSAFVAGADGVHSAVRRSIQALTPTAQPPADYLTANYSCVYGISTPHPSLPPGRNYTIYRRTSSLLLFTAAGGILYWFIFQALPSPLPYGRAPRYTAADVASAASAVAETVIKTPSSSSSSDAGETVRFADVFARKKTALMTALEEGVAAPHAWTTGRTALVGDAAHKMVPHAAMGANQAMESAACFANGVRALLARGDDAAPRDWEAVEACLEAYKERRVARVKGVVEAAAKACRVQLLVGEEARKWVEALPGMGYAEWLERTMEVFSKAEKVEGWEGGGERVRFYDEQARKWIEQRAVGV</sequence>
<dbReference type="Pfam" id="PF01494">
    <property type="entry name" value="FAD_binding_3"/>
    <property type="match status" value="1"/>
</dbReference>
<dbReference type="PANTHER" id="PTHR47356:SF2">
    <property type="entry name" value="FAD-BINDING DOMAIN-CONTAINING PROTEIN-RELATED"/>
    <property type="match status" value="1"/>
</dbReference>
<evidence type="ECO:0000256" key="5">
    <source>
        <dbReference type="SAM" id="Phobius"/>
    </source>
</evidence>
<feature type="transmembrane region" description="Helical" evidence="5">
    <location>
        <begin position="217"/>
        <end position="236"/>
    </location>
</feature>
<proteinExistence type="inferred from homology"/>